<dbReference type="Gene3D" id="3.30.420.40">
    <property type="match status" value="2"/>
</dbReference>
<dbReference type="InterPro" id="IPR000600">
    <property type="entry name" value="ROK"/>
</dbReference>
<gene>
    <name evidence="3" type="ORF">KGA66_00945</name>
</gene>
<feature type="domain" description="HTH marR-type" evidence="2">
    <location>
        <begin position="28"/>
        <end position="66"/>
    </location>
</feature>
<dbReference type="InterPro" id="IPR043129">
    <property type="entry name" value="ATPase_NBD"/>
</dbReference>
<dbReference type="SUPFAM" id="SSF53067">
    <property type="entry name" value="Actin-like ATPase domain"/>
    <property type="match status" value="1"/>
</dbReference>
<protein>
    <submittedName>
        <fullName evidence="3">ROK family transcriptional regulator</fullName>
    </submittedName>
</protein>
<reference evidence="3" key="1">
    <citation type="submission" date="2021-04" db="EMBL/GenBank/DDBJ databases">
        <title>Genome based classification of Actinospica acidithermotolerans sp. nov., an actinobacterium isolated from an Indonesian hot spring.</title>
        <authorList>
            <person name="Kusuma A.B."/>
            <person name="Putra K.E."/>
            <person name="Nafisah S."/>
            <person name="Loh J."/>
            <person name="Nouioui I."/>
            <person name="Goodfellow M."/>
        </authorList>
    </citation>
    <scope>NUCLEOTIDE SEQUENCE</scope>
    <source>
        <strain evidence="3">DSM 45618</strain>
    </source>
</reference>
<keyword evidence="4" id="KW-1185">Reference proteome</keyword>
<dbReference type="AlphaFoldDB" id="A0A8J7WHU3"/>
<proteinExistence type="inferred from homology"/>
<comment type="caution">
    <text evidence="3">The sequence shown here is derived from an EMBL/GenBank/DDBJ whole genome shotgun (WGS) entry which is preliminary data.</text>
</comment>
<dbReference type="EMBL" id="JAGSXH010000002">
    <property type="protein sequence ID" value="MBS2961593.1"/>
    <property type="molecule type" value="Genomic_DNA"/>
</dbReference>
<name>A0A8J7WHU3_9ACTN</name>
<dbReference type="Pfam" id="PF00480">
    <property type="entry name" value="ROK"/>
    <property type="match status" value="1"/>
</dbReference>
<dbReference type="SUPFAM" id="SSF46785">
    <property type="entry name" value="Winged helix' DNA-binding domain"/>
    <property type="match status" value="1"/>
</dbReference>
<accession>A0A8J7WHU3</accession>
<comment type="similarity">
    <text evidence="1">Belongs to the ROK (NagC/XylR) family.</text>
</comment>
<dbReference type="Pfam" id="PF12802">
    <property type="entry name" value="MarR_2"/>
    <property type="match status" value="1"/>
</dbReference>
<organism evidence="3 4">
    <name type="scientific">Actinocrinis puniceicyclus</name>
    <dbReference type="NCBI Taxonomy" id="977794"/>
    <lineage>
        <taxon>Bacteria</taxon>
        <taxon>Bacillati</taxon>
        <taxon>Actinomycetota</taxon>
        <taxon>Actinomycetes</taxon>
        <taxon>Catenulisporales</taxon>
        <taxon>Actinospicaceae</taxon>
        <taxon>Actinocrinis</taxon>
    </lineage>
</organism>
<dbReference type="PANTHER" id="PTHR18964">
    <property type="entry name" value="ROK (REPRESSOR, ORF, KINASE) FAMILY"/>
    <property type="match status" value="1"/>
</dbReference>
<dbReference type="PANTHER" id="PTHR18964:SF149">
    <property type="entry name" value="BIFUNCTIONAL UDP-N-ACETYLGLUCOSAMINE 2-EPIMERASE_N-ACETYLMANNOSAMINE KINASE"/>
    <property type="match status" value="1"/>
</dbReference>
<dbReference type="InterPro" id="IPR000835">
    <property type="entry name" value="HTH_MarR-typ"/>
</dbReference>
<dbReference type="InterPro" id="IPR036388">
    <property type="entry name" value="WH-like_DNA-bd_sf"/>
</dbReference>
<evidence type="ECO:0000313" key="4">
    <source>
        <dbReference type="Proteomes" id="UP000677913"/>
    </source>
</evidence>
<dbReference type="RefSeq" id="WP_211463420.1">
    <property type="nucleotide sequence ID" value="NZ_JAGSXH010000002.1"/>
</dbReference>
<sequence length="407" mass="41719">MTGEPPRSQAATAPMLKALNERTVFETIRSHHPISRAEISRRVGISKPTVSAALAALLDGGLVRETVRGGGGPTYGALFFEPVPEAGFVVGLDIGGRYLRGVLAALDGEERAREQADIGPGGIAEVVAQAAAMRRRLLERAAVPPGTVQVAVVAVPGVVERATGKVYQGTTIAGLDGFALADALADAFDHAGPRGPGRAEVLLENDIHLAALGEQWKGVGAKARDFAVLSVGTGTGAALVLGGRLHRGRNGTAGEIDFAFEGGVDANPFDPCGPALVRLAADWAEFRDADTALRPPVTPEQIFAAARAGDRLAGLLVAEEARRIAVYLAPICAVADVELAVLAGGIGLNADLLLEPVRGELGKRVPYPPRVEVSALGEAGALTGAIARGTAVALDRVLASRIGGGPA</sequence>
<dbReference type="GO" id="GO:0003700">
    <property type="term" value="F:DNA-binding transcription factor activity"/>
    <property type="evidence" value="ECO:0007669"/>
    <property type="project" value="InterPro"/>
</dbReference>
<evidence type="ECO:0000256" key="1">
    <source>
        <dbReference type="ARBA" id="ARBA00006479"/>
    </source>
</evidence>
<dbReference type="InterPro" id="IPR011991">
    <property type="entry name" value="ArsR-like_HTH"/>
</dbReference>
<evidence type="ECO:0000259" key="2">
    <source>
        <dbReference type="Pfam" id="PF12802"/>
    </source>
</evidence>
<dbReference type="Proteomes" id="UP000677913">
    <property type="component" value="Unassembled WGS sequence"/>
</dbReference>
<dbReference type="Gene3D" id="1.10.10.10">
    <property type="entry name" value="Winged helix-like DNA-binding domain superfamily/Winged helix DNA-binding domain"/>
    <property type="match status" value="1"/>
</dbReference>
<evidence type="ECO:0000313" key="3">
    <source>
        <dbReference type="EMBL" id="MBS2961593.1"/>
    </source>
</evidence>
<dbReference type="CDD" id="cd00090">
    <property type="entry name" value="HTH_ARSR"/>
    <property type="match status" value="1"/>
</dbReference>
<dbReference type="InterPro" id="IPR036390">
    <property type="entry name" value="WH_DNA-bd_sf"/>
</dbReference>